<evidence type="ECO:0000313" key="2">
    <source>
        <dbReference type="Proteomes" id="UP000041314"/>
    </source>
</evidence>
<proteinExistence type="predicted"/>
<dbReference type="EMBL" id="CQPA01000022">
    <property type="protein sequence ID" value="CNU43130.1"/>
    <property type="molecule type" value="Genomic_DNA"/>
</dbReference>
<protein>
    <submittedName>
        <fullName evidence="1">Uncharacterized protein</fullName>
    </submittedName>
</protein>
<dbReference type="AlphaFoldDB" id="A0A655D379"/>
<dbReference type="Proteomes" id="UP000041314">
    <property type="component" value="Unassembled WGS sequence"/>
</dbReference>
<organism evidence="1 2">
    <name type="scientific">Salmonella enterica subsp. enterica serovar Bovismorbificans</name>
    <dbReference type="NCBI Taxonomy" id="58097"/>
    <lineage>
        <taxon>Bacteria</taxon>
        <taxon>Pseudomonadati</taxon>
        <taxon>Pseudomonadota</taxon>
        <taxon>Gammaproteobacteria</taxon>
        <taxon>Enterobacterales</taxon>
        <taxon>Enterobacteriaceae</taxon>
        <taxon>Salmonella</taxon>
    </lineage>
</organism>
<reference evidence="1 2" key="1">
    <citation type="submission" date="2015-03" db="EMBL/GenBank/DDBJ databases">
        <authorList>
            <consortium name="Pathogen Informatics"/>
        </authorList>
    </citation>
    <scope>NUCLEOTIDE SEQUENCE [LARGE SCALE GENOMIC DNA]</scope>
    <source>
        <strain evidence="1 2">A1104</strain>
    </source>
</reference>
<name>A0A655D379_SALET</name>
<accession>A0A655D379</accession>
<gene>
    <name evidence="1" type="ORF">ERS008198_02757</name>
</gene>
<evidence type="ECO:0000313" key="1">
    <source>
        <dbReference type="EMBL" id="CNU43130.1"/>
    </source>
</evidence>
<sequence length="42" mass="4759">MFNGIFEELIVGVASDAIHNHAREVEGRVEVLKSHNGSRKRR</sequence>